<name>A0A4R2IAD4_9ACTN</name>
<accession>A0A4R2IAD4</accession>
<dbReference type="EMBL" id="SLWR01000016">
    <property type="protein sequence ID" value="TCO41062.1"/>
    <property type="molecule type" value="Genomic_DNA"/>
</dbReference>
<evidence type="ECO:0000313" key="2">
    <source>
        <dbReference type="Proteomes" id="UP000295573"/>
    </source>
</evidence>
<evidence type="ECO:0000313" key="1">
    <source>
        <dbReference type="EMBL" id="TCO41062.1"/>
    </source>
</evidence>
<dbReference type="Proteomes" id="UP000295573">
    <property type="component" value="Unassembled WGS sequence"/>
</dbReference>
<reference evidence="1 2" key="1">
    <citation type="journal article" date="2015" name="Stand. Genomic Sci.">
        <title>Genomic Encyclopedia of Bacterial and Archaeal Type Strains, Phase III: the genomes of soil and plant-associated and newly described type strains.</title>
        <authorList>
            <person name="Whitman W.B."/>
            <person name="Woyke T."/>
            <person name="Klenk H.P."/>
            <person name="Zhou Y."/>
            <person name="Lilburn T.G."/>
            <person name="Beck B.J."/>
            <person name="De Vos P."/>
            <person name="Vandamme P."/>
            <person name="Eisen J.A."/>
            <person name="Garrity G."/>
            <person name="Hugenholtz P."/>
            <person name="Kyrpides N.C."/>
        </authorList>
    </citation>
    <scope>NUCLEOTIDE SEQUENCE [LARGE SCALE GENOMIC DNA]</scope>
    <source>
        <strain evidence="1 2">VKM Ac-2541</strain>
    </source>
</reference>
<proteinExistence type="predicted"/>
<sequence>MTCADTPRIRDFRSVGCSGPQGWTLWSRFVRALA</sequence>
<organism evidence="1 2">
    <name type="scientific">Kribbella antiqua</name>
    <dbReference type="NCBI Taxonomy" id="2512217"/>
    <lineage>
        <taxon>Bacteria</taxon>
        <taxon>Bacillati</taxon>
        <taxon>Actinomycetota</taxon>
        <taxon>Actinomycetes</taxon>
        <taxon>Propionibacteriales</taxon>
        <taxon>Kribbellaceae</taxon>
        <taxon>Kribbella</taxon>
    </lineage>
</organism>
<keyword evidence="2" id="KW-1185">Reference proteome</keyword>
<gene>
    <name evidence="1" type="ORF">EV646_116154</name>
</gene>
<protein>
    <submittedName>
        <fullName evidence="1">Uncharacterized protein</fullName>
    </submittedName>
</protein>
<dbReference type="AlphaFoldDB" id="A0A4R2IAD4"/>
<comment type="caution">
    <text evidence="1">The sequence shown here is derived from an EMBL/GenBank/DDBJ whole genome shotgun (WGS) entry which is preliminary data.</text>
</comment>